<accession>A0A4Q9R9P8</accession>
<dbReference type="RefSeq" id="WP_131183537.1">
    <property type="nucleotide sequence ID" value="NZ_QJUO01000004.1"/>
</dbReference>
<protein>
    <recommendedName>
        <fullName evidence="3">DUF1841 family protein</fullName>
    </recommendedName>
</protein>
<comment type="caution">
    <text evidence="1">The sequence shown here is derived from an EMBL/GenBank/DDBJ whole genome shotgun (WGS) entry which is preliminary data.</text>
</comment>
<dbReference type="EMBL" id="QJUP01000012">
    <property type="protein sequence ID" value="TBU96494.1"/>
    <property type="molecule type" value="Genomic_DNA"/>
</dbReference>
<gene>
    <name evidence="1" type="ORF">DNJ96_10120</name>
</gene>
<keyword evidence="2" id="KW-1185">Reference proteome</keyword>
<evidence type="ECO:0000313" key="1">
    <source>
        <dbReference type="EMBL" id="TBU96494.1"/>
    </source>
</evidence>
<evidence type="ECO:0000313" key="2">
    <source>
        <dbReference type="Proteomes" id="UP000292639"/>
    </source>
</evidence>
<evidence type="ECO:0008006" key="3">
    <source>
        <dbReference type="Google" id="ProtNLM"/>
    </source>
</evidence>
<name>A0A4Q9R9P8_9GAMM</name>
<organism evidence="1 2">
    <name type="scientific">Stutzerimonas kirkiae</name>
    <dbReference type="NCBI Taxonomy" id="2211392"/>
    <lineage>
        <taxon>Bacteria</taxon>
        <taxon>Pseudomonadati</taxon>
        <taxon>Pseudomonadota</taxon>
        <taxon>Gammaproteobacteria</taxon>
        <taxon>Pseudomonadales</taxon>
        <taxon>Pseudomonadaceae</taxon>
        <taxon>Stutzerimonas</taxon>
    </lineage>
</organism>
<sequence>MNTHDDDEQFAQATLVEALENQLEADQPPAVRAVLNKLTLVGYEREESLHLMALVLADEISQMLEEKRPFDGARYEKLLRNLPDLPEPRDT</sequence>
<proteinExistence type="predicted"/>
<dbReference type="Proteomes" id="UP000292639">
    <property type="component" value="Unassembled WGS sequence"/>
</dbReference>
<dbReference type="AlphaFoldDB" id="A0A4Q9R9P8"/>
<reference evidence="1 2" key="1">
    <citation type="submission" date="2018-06" db="EMBL/GenBank/DDBJ databases">
        <title>Three novel Pseudomonas species isolated from symptomatic oak.</title>
        <authorList>
            <person name="Bueno-Gonzalez V."/>
            <person name="Brady C."/>
        </authorList>
    </citation>
    <scope>NUCLEOTIDE SEQUENCE [LARGE SCALE GENOMIC DNA]</scope>
    <source>
        <strain evidence="1 2">P17C</strain>
    </source>
</reference>